<keyword evidence="2" id="KW-0472">Membrane</keyword>
<feature type="compositionally biased region" description="Low complexity" evidence="1">
    <location>
        <begin position="66"/>
        <end position="77"/>
    </location>
</feature>
<organism evidence="3 4">
    <name type="scientific">Nocardia aurantiaca</name>
    <dbReference type="NCBI Taxonomy" id="2675850"/>
    <lineage>
        <taxon>Bacteria</taxon>
        <taxon>Bacillati</taxon>
        <taxon>Actinomycetota</taxon>
        <taxon>Actinomycetes</taxon>
        <taxon>Mycobacteriales</taxon>
        <taxon>Nocardiaceae</taxon>
        <taxon>Nocardia</taxon>
    </lineage>
</organism>
<feature type="region of interest" description="Disordered" evidence="1">
    <location>
        <begin position="1"/>
        <end position="118"/>
    </location>
</feature>
<feature type="compositionally biased region" description="Polar residues" evidence="1">
    <location>
        <begin position="80"/>
        <end position="94"/>
    </location>
</feature>
<gene>
    <name evidence="3" type="ORF">GLP40_20660</name>
</gene>
<keyword evidence="2" id="KW-0812">Transmembrane</keyword>
<evidence type="ECO:0000256" key="2">
    <source>
        <dbReference type="SAM" id="Phobius"/>
    </source>
</evidence>
<keyword evidence="2" id="KW-1133">Transmembrane helix</keyword>
<name>A0A6I3L3U9_9NOCA</name>
<feature type="region of interest" description="Disordered" evidence="1">
    <location>
        <begin position="150"/>
        <end position="186"/>
    </location>
</feature>
<protein>
    <submittedName>
        <fullName evidence="3">Uncharacterized protein</fullName>
    </submittedName>
</protein>
<evidence type="ECO:0000313" key="3">
    <source>
        <dbReference type="EMBL" id="MTE15176.1"/>
    </source>
</evidence>
<accession>A0A6I3L3U9</accession>
<comment type="caution">
    <text evidence="3">The sequence shown here is derived from an EMBL/GenBank/DDBJ whole genome shotgun (WGS) entry which is preliminary data.</text>
</comment>
<feature type="compositionally biased region" description="Low complexity" evidence="1">
    <location>
        <begin position="150"/>
        <end position="179"/>
    </location>
</feature>
<feature type="compositionally biased region" description="Low complexity" evidence="1">
    <location>
        <begin position="23"/>
        <end position="58"/>
    </location>
</feature>
<feature type="compositionally biased region" description="Low complexity" evidence="1">
    <location>
        <begin position="95"/>
        <end position="108"/>
    </location>
</feature>
<reference evidence="3 4" key="1">
    <citation type="submission" date="2019-11" db="EMBL/GenBank/DDBJ databases">
        <title>Nocardia sp. nov. CT2-14 isolated from soil.</title>
        <authorList>
            <person name="Kanchanasin P."/>
            <person name="Tanasupawat S."/>
            <person name="Yuki M."/>
            <person name="Kudo T."/>
        </authorList>
    </citation>
    <scope>NUCLEOTIDE SEQUENCE [LARGE SCALE GENOMIC DNA]</scope>
    <source>
        <strain evidence="3 4">CT2-14</strain>
    </source>
</reference>
<feature type="transmembrane region" description="Helical" evidence="2">
    <location>
        <begin position="123"/>
        <end position="145"/>
    </location>
</feature>
<evidence type="ECO:0000313" key="4">
    <source>
        <dbReference type="Proteomes" id="UP000432464"/>
    </source>
</evidence>
<dbReference type="EMBL" id="WMBB01000009">
    <property type="protein sequence ID" value="MTE15176.1"/>
    <property type="molecule type" value="Genomic_DNA"/>
</dbReference>
<proteinExistence type="predicted"/>
<sequence length="334" mass="35144">MTYPPAGPGGDPNAHGQPPQDPDPAWWDHPAQQAGGEHQPQQPGWPGQQPAGQAGWEPTQVNWTAQQGYPQQQGHPQDTGYAQQPGFQQNPGFSQQAGFPQHPGFPQQPGFPPPQQPKTNTGLIVGVVLGVVVLLAVAVGAIVLVSGEGDSSQADATTTTTAPTTTSASTTTRGAPTTSKSAPGGSRFSYTEFGKDWNFKLGDVALQAAYVSGRDFDSCAPIEEAGKLTGLGCQRASEMAWKAENGALMLTQLVLTMSDADKASGADGQFDDKDVILPEGSYINDFETGKWRDGSQGKFLVITVATATPAVDDATISKYLKYRNSDTLGALAFR</sequence>
<dbReference type="RefSeq" id="WP_154789591.1">
    <property type="nucleotide sequence ID" value="NZ_WMBB01000009.1"/>
</dbReference>
<dbReference type="Proteomes" id="UP000432464">
    <property type="component" value="Unassembled WGS sequence"/>
</dbReference>
<keyword evidence="4" id="KW-1185">Reference proteome</keyword>
<evidence type="ECO:0000256" key="1">
    <source>
        <dbReference type="SAM" id="MobiDB-lite"/>
    </source>
</evidence>
<dbReference type="AlphaFoldDB" id="A0A6I3L3U9"/>